<dbReference type="GO" id="GO:0046872">
    <property type="term" value="F:metal ion binding"/>
    <property type="evidence" value="ECO:0007669"/>
    <property type="project" value="UniProtKB-KW"/>
</dbReference>
<proteinExistence type="inferred from homology"/>
<organism evidence="4 5">
    <name type="scientific">Algoriphagus halophilus</name>
    <dbReference type="NCBI Taxonomy" id="226505"/>
    <lineage>
        <taxon>Bacteria</taxon>
        <taxon>Pseudomonadati</taxon>
        <taxon>Bacteroidota</taxon>
        <taxon>Cytophagia</taxon>
        <taxon>Cytophagales</taxon>
        <taxon>Cyclobacteriaceae</taxon>
        <taxon>Algoriphagus</taxon>
    </lineage>
</organism>
<evidence type="ECO:0000256" key="2">
    <source>
        <dbReference type="ARBA" id="ARBA00022723"/>
    </source>
</evidence>
<dbReference type="Pfam" id="PF05163">
    <property type="entry name" value="DinB"/>
    <property type="match status" value="1"/>
</dbReference>
<gene>
    <name evidence="4" type="ORF">SAMN05444394_2116</name>
</gene>
<dbReference type="STRING" id="226505.SAMN05444394_2116"/>
<dbReference type="InterPro" id="IPR034660">
    <property type="entry name" value="DinB/YfiT-like"/>
</dbReference>
<dbReference type="InterPro" id="IPR007837">
    <property type="entry name" value="DinB"/>
</dbReference>
<dbReference type="EMBL" id="FSRC01000001">
    <property type="protein sequence ID" value="SIN81998.1"/>
    <property type="molecule type" value="Genomic_DNA"/>
</dbReference>
<accession>A0A1N6EG15</accession>
<keyword evidence="5" id="KW-1185">Reference proteome</keyword>
<feature type="binding site" evidence="3">
    <location>
        <position position="139"/>
    </location>
    <ligand>
        <name>a divalent metal cation</name>
        <dbReference type="ChEBI" id="CHEBI:60240"/>
    </ligand>
</feature>
<keyword evidence="2 3" id="KW-0479">Metal-binding</keyword>
<dbReference type="SUPFAM" id="SSF109854">
    <property type="entry name" value="DinB/YfiT-like putative metalloenzymes"/>
    <property type="match status" value="1"/>
</dbReference>
<dbReference type="Gene3D" id="1.20.120.450">
    <property type="entry name" value="dinb family like domain"/>
    <property type="match status" value="1"/>
</dbReference>
<evidence type="ECO:0000256" key="1">
    <source>
        <dbReference type="ARBA" id="ARBA00008635"/>
    </source>
</evidence>
<evidence type="ECO:0000313" key="5">
    <source>
        <dbReference type="Proteomes" id="UP000185221"/>
    </source>
</evidence>
<protein>
    <submittedName>
        <fullName evidence="4">Uncharacterized damage-inducible protein DinB (Forms a four-helix bundle)</fullName>
    </submittedName>
</protein>
<dbReference type="OrthoDB" id="119432at2"/>
<evidence type="ECO:0000313" key="4">
    <source>
        <dbReference type="EMBL" id="SIN81998.1"/>
    </source>
</evidence>
<dbReference type="RefSeq" id="WP_074224776.1">
    <property type="nucleotide sequence ID" value="NZ_FSRC01000001.1"/>
</dbReference>
<sequence length="161" mass="18643">METQIMNQIITKDQLLTHWQGHRTLSRRTLEKFPEKELFEFSIGGMRSYADLVKEMLAIAAPSAKGLETGKWEPLDEDKKDLKTKEDLLQAWDHATEVINGAWKNVPDEIFQKKVVAFGQYESTGYGLIAYAIENEVHHRGQGYVYLRALGIEPPFFWERE</sequence>
<name>A0A1N6EG15_9BACT</name>
<reference evidence="5" key="1">
    <citation type="submission" date="2016-11" db="EMBL/GenBank/DDBJ databases">
        <authorList>
            <person name="Varghese N."/>
            <person name="Submissions S."/>
        </authorList>
    </citation>
    <scope>NUCLEOTIDE SEQUENCE [LARGE SCALE GENOMIC DNA]</scope>
    <source>
        <strain evidence="5">DSM 15292</strain>
    </source>
</reference>
<comment type="similarity">
    <text evidence="1">Belongs to the DinB family.</text>
</comment>
<dbReference type="AlphaFoldDB" id="A0A1N6EG15"/>
<dbReference type="Proteomes" id="UP000185221">
    <property type="component" value="Unassembled WGS sequence"/>
</dbReference>
<evidence type="ECO:0000256" key="3">
    <source>
        <dbReference type="PIRSR" id="PIRSR607837-1"/>
    </source>
</evidence>